<evidence type="ECO:0000313" key="2">
    <source>
        <dbReference type="Proteomes" id="UP000030206"/>
    </source>
</evidence>
<dbReference type="Proteomes" id="UP000030206">
    <property type="component" value="Segment"/>
</dbReference>
<evidence type="ECO:0000313" key="1">
    <source>
        <dbReference type="EMBL" id="AIW03234.1"/>
    </source>
</evidence>
<dbReference type="RefSeq" id="YP_009151036.1">
    <property type="nucleotide sequence ID" value="NC_027366.1"/>
</dbReference>
<protein>
    <submittedName>
        <fullName evidence="1">Uncharacterized protein</fullName>
    </submittedName>
</protein>
<keyword evidence="2" id="KW-1185">Reference proteome</keyword>
<dbReference type="GeneID" id="24606976"/>
<sequence length="51" mass="6122">MNNVEIYEDFLQTLKKNFPNIQLDQRDKMLLGMAVNHTYLHLQSQVKEENE</sequence>
<gene>
    <name evidence="1" type="ORF">CPT_Mater77</name>
</gene>
<proteinExistence type="predicted"/>
<dbReference type="EMBL" id="KM236245">
    <property type="protein sequence ID" value="AIW03234.1"/>
    <property type="molecule type" value="Genomic_DNA"/>
</dbReference>
<accession>A0A0A0RNL2</accession>
<reference evidence="1 2" key="1">
    <citation type="submission" date="2014-07" db="EMBL/GenBank/DDBJ databases">
        <title>Complete Genome of Bacillus megaterium Myophage Mater.</title>
        <authorList>
            <person name="Lancaster J.C."/>
            <person name="Hodde M.K."/>
            <person name="Hernandez A.C."/>
            <person name="Everett G.F.K."/>
        </authorList>
    </citation>
    <scope>NUCLEOTIDE SEQUENCE [LARGE SCALE GENOMIC DNA]</scope>
</reference>
<organism evidence="1 2">
    <name type="scientific">Bacillus phage Mater</name>
    <dbReference type="NCBI Taxonomy" id="1540090"/>
    <lineage>
        <taxon>Viruses</taxon>
        <taxon>Duplodnaviria</taxon>
        <taxon>Heunggongvirae</taxon>
        <taxon>Uroviricota</taxon>
        <taxon>Caudoviricetes</taxon>
        <taxon>Herelleviridae</taxon>
        <taxon>Bastillevirinae</taxon>
        <taxon>Matervirus</taxon>
        <taxon>Matervirus mater</taxon>
    </lineage>
</organism>
<dbReference type="KEGG" id="vg:24606976"/>
<name>A0A0A0RNL2_9CAUD</name>